<evidence type="ECO:0000313" key="3">
    <source>
        <dbReference type="EMBL" id="TNC25115.1"/>
    </source>
</evidence>
<dbReference type="OrthoDB" id="2533941at2"/>
<dbReference type="InterPro" id="IPR006680">
    <property type="entry name" value="Amidohydro-rel"/>
</dbReference>
<dbReference type="PANTHER" id="PTHR21240">
    <property type="entry name" value="2-AMINO-3-CARBOXYLMUCONATE-6-SEMIALDEHYDE DECARBOXYLASE"/>
    <property type="match status" value="1"/>
</dbReference>
<dbReference type="GO" id="GO:0005737">
    <property type="term" value="C:cytoplasm"/>
    <property type="evidence" value="ECO:0007669"/>
    <property type="project" value="TreeGrafter"/>
</dbReference>
<organism evidence="3 4">
    <name type="scientific">Amycolatopsis alkalitolerans</name>
    <dbReference type="NCBI Taxonomy" id="2547244"/>
    <lineage>
        <taxon>Bacteria</taxon>
        <taxon>Bacillati</taxon>
        <taxon>Actinomycetota</taxon>
        <taxon>Actinomycetes</taxon>
        <taxon>Pseudonocardiales</taxon>
        <taxon>Pseudonocardiaceae</taxon>
        <taxon>Amycolatopsis</taxon>
    </lineage>
</organism>
<keyword evidence="4" id="KW-1185">Reference proteome</keyword>
<dbReference type="PANTHER" id="PTHR21240:SF28">
    <property type="entry name" value="ISO-OROTATE DECARBOXYLASE (EUROFUNG)"/>
    <property type="match status" value="1"/>
</dbReference>
<dbReference type="InterPro" id="IPR032466">
    <property type="entry name" value="Metal_Hydrolase"/>
</dbReference>
<dbReference type="GO" id="GO:0016787">
    <property type="term" value="F:hydrolase activity"/>
    <property type="evidence" value="ECO:0007669"/>
    <property type="project" value="UniProtKB-KW"/>
</dbReference>
<gene>
    <name evidence="3" type="ORF">FG385_15830</name>
</gene>
<dbReference type="SUPFAM" id="SSF51556">
    <property type="entry name" value="Metallo-dependent hydrolases"/>
    <property type="match status" value="1"/>
</dbReference>
<dbReference type="GO" id="GO:0016831">
    <property type="term" value="F:carboxy-lyase activity"/>
    <property type="evidence" value="ECO:0007669"/>
    <property type="project" value="InterPro"/>
</dbReference>
<dbReference type="Proteomes" id="UP000305546">
    <property type="component" value="Unassembled WGS sequence"/>
</dbReference>
<comment type="caution">
    <text evidence="3">The sequence shown here is derived from an EMBL/GenBank/DDBJ whole genome shotgun (WGS) entry which is preliminary data.</text>
</comment>
<dbReference type="GO" id="GO:0019748">
    <property type="term" value="P:secondary metabolic process"/>
    <property type="evidence" value="ECO:0007669"/>
    <property type="project" value="TreeGrafter"/>
</dbReference>
<dbReference type="AlphaFoldDB" id="A0A5C4M0M4"/>
<protein>
    <submittedName>
        <fullName evidence="3">Amidohydrolase</fullName>
    </submittedName>
</protein>
<proteinExistence type="predicted"/>
<dbReference type="InterPro" id="IPR032465">
    <property type="entry name" value="ACMSD"/>
</dbReference>
<dbReference type="EMBL" id="VDFW01000012">
    <property type="protein sequence ID" value="TNC25115.1"/>
    <property type="molecule type" value="Genomic_DNA"/>
</dbReference>
<keyword evidence="3" id="KW-0378">Hydrolase</keyword>
<evidence type="ECO:0000259" key="2">
    <source>
        <dbReference type="Pfam" id="PF04909"/>
    </source>
</evidence>
<evidence type="ECO:0000313" key="4">
    <source>
        <dbReference type="Proteomes" id="UP000305546"/>
    </source>
</evidence>
<reference evidence="3 4" key="1">
    <citation type="submission" date="2019-06" db="EMBL/GenBank/DDBJ databases">
        <title>Amycolatopsis alkalitolerans sp. nov., isolated from Gastrodia elata Blume.</title>
        <authorList>
            <person name="Narsing Rao M.P."/>
            <person name="Li W.J."/>
        </authorList>
    </citation>
    <scope>NUCLEOTIDE SEQUENCE [LARGE SCALE GENOMIC DNA]</scope>
    <source>
        <strain evidence="3 4">SYSUP0005</strain>
    </source>
</reference>
<keyword evidence="1" id="KW-0456">Lyase</keyword>
<feature type="domain" description="Amidohydrolase-related" evidence="2">
    <location>
        <begin position="74"/>
        <end position="356"/>
    </location>
</feature>
<dbReference type="Gene3D" id="3.20.20.140">
    <property type="entry name" value="Metal-dependent hydrolases"/>
    <property type="match status" value="1"/>
</dbReference>
<accession>A0A5C4M0M4</accession>
<evidence type="ECO:0000256" key="1">
    <source>
        <dbReference type="ARBA" id="ARBA00023239"/>
    </source>
</evidence>
<dbReference type="Pfam" id="PF04909">
    <property type="entry name" value="Amidohydro_2"/>
    <property type="match status" value="1"/>
</dbReference>
<name>A0A5C4M0M4_9PSEU</name>
<sequence>MTEVSVRPVVSSPSAKRSQLIDVDVHERADLQALVPYLEPMWRKYITDFGWQPERVLPYSQYAAGGLDRLDAKLPDGRPGGSDYDLLRRQLLDEHDIDYAVLTGWLDASALQPGWAEFKTALMSAYNDWQIADWLSRDDRLLGSVHVNAHDPIGAAREIDRIGSHPKMVQAILYIADKAFGDPYYHPIYEAIARNNLALGFHHSENAPTALGFHRYFVEWHTLVPQVFMSELVSLIFNGVFDKHPELKVFMIEGGFTYVPHLMSRADQQYKELRSEVPWVKRMPSDIIRQQVRFATQPTEEMSLTQFMRLIDWCESDELFCFSTDYPHWDFDSPTEALPQGLSEDLQRKIFVENAQNGYAKMPALRTAGQ</sequence>